<dbReference type="OrthoDB" id="5242012at2"/>
<evidence type="ECO:0000259" key="10">
    <source>
        <dbReference type="SMART" id="SM00387"/>
    </source>
</evidence>
<protein>
    <recommendedName>
        <fullName evidence="2">histidine kinase</fullName>
        <ecNumber evidence="2">2.7.13.3</ecNumber>
    </recommendedName>
</protein>
<dbReference type="Gene3D" id="1.20.5.1930">
    <property type="match status" value="1"/>
</dbReference>
<dbReference type="GO" id="GO:0005524">
    <property type="term" value="F:ATP binding"/>
    <property type="evidence" value="ECO:0007669"/>
    <property type="project" value="UniProtKB-KW"/>
</dbReference>
<dbReference type="Pfam" id="PF02518">
    <property type="entry name" value="HATPase_c"/>
    <property type="match status" value="1"/>
</dbReference>
<dbReference type="Pfam" id="PF07730">
    <property type="entry name" value="HisKA_3"/>
    <property type="match status" value="1"/>
</dbReference>
<evidence type="ECO:0000256" key="8">
    <source>
        <dbReference type="ARBA" id="ARBA00023012"/>
    </source>
</evidence>
<keyword evidence="8" id="KW-0902">Two-component regulatory system</keyword>
<evidence type="ECO:0000256" key="4">
    <source>
        <dbReference type="ARBA" id="ARBA00022679"/>
    </source>
</evidence>
<keyword evidence="9" id="KW-0812">Transmembrane</keyword>
<dbReference type="EC" id="2.7.13.3" evidence="2"/>
<keyword evidence="12" id="KW-1185">Reference proteome</keyword>
<evidence type="ECO:0000256" key="1">
    <source>
        <dbReference type="ARBA" id="ARBA00000085"/>
    </source>
</evidence>
<dbReference type="Proteomes" id="UP000294927">
    <property type="component" value="Unassembled WGS sequence"/>
</dbReference>
<feature type="transmembrane region" description="Helical" evidence="9">
    <location>
        <begin position="90"/>
        <end position="117"/>
    </location>
</feature>
<dbReference type="Gene3D" id="3.30.565.10">
    <property type="entry name" value="Histidine kinase-like ATPase, C-terminal domain"/>
    <property type="match status" value="1"/>
</dbReference>
<dbReference type="GO" id="GO:0000155">
    <property type="term" value="F:phosphorelay sensor kinase activity"/>
    <property type="evidence" value="ECO:0007669"/>
    <property type="project" value="InterPro"/>
</dbReference>
<evidence type="ECO:0000256" key="6">
    <source>
        <dbReference type="ARBA" id="ARBA00022777"/>
    </source>
</evidence>
<name>A0A4R7VXR6_9PSEU</name>
<keyword evidence="4" id="KW-0808">Transferase</keyword>
<dbReference type="InterPro" id="IPR003594">
    <property type="entry name" value="HATPase_dom"/>
</dbReference>
<keyword evidence="3" id="KW-0597">Phosphoprotein</keyword>
<dbReference type="EMBL" id="SOCP01000004">
    <property type="protein sequence ID" value="TDV54007.1"/>
    <property type="molecule type" value="Genomic_DNA"/>
</dbReference>
<dbReference type="InterPro" id="IPR011712">
    <property type="entry name" value="Sig_transdc_His_kin_sub3_dim/P"/>
</dbReference>
<evidence type="ECO:0000256" key="5">
    <source>
        <dbReference type="ARBA" id="ARBA00022741"/>
    </source>
</evidence>
<evidence type="ECO:0000256" key="9">
    <source>
        <dbReference type="SAM" id="Phobius"/>
    </source>
</evidence>
<accession>A0A4R7VXR6</accession>
<dbReference type="PANTHER" id="PTHR24421:SF10">
    <property type="entry name" value="NITRATE_NITRITE SENSOR PROTEIN NARQ"/>
    <property type="match status" value="1"/>
</dbReference>
<dbReference type="InterPro" id="IPR050482">
    <property type="entry name" value="Sensor_HK_TwoCompSys"/>
</dbReference>
<dbReference type="RefSeq" id="WP_133903008.1">
    <property type="nucleotide sequence ID" value="NZ_SOCP01000004.1"/>
</dbReference>
<gene>
    <name evidence="11" type="ORF">CLV71_104476</name>
</gene>
<sequence length="393" mass="42500">MSSNSRLVRRAALGTVSHVLGSVMLVMEFVFFGLLTPVHAIPAARPHIDAFGRVVVACHRWRLVTFLNYDDHLYVVPDWRRTHSYVVRRFVLGSVATAILGLIILGGTSAAIVLWQVLRGEPIGGGSGDGRHLGSEWYEVVAVGAIALVLMFVAVWGLIGVAVLERTVANQYLGPSEAELLRRRVAELSDTRAAVVEAVNGERRRIERDLHDGVQQRLVALGMLLGRALRTNEPEHATRLLRQAHEESQQALNDLREVTWRVYPTALDKDGLHAALEGVADRASVPVWLRYELDARPDLATETVVYFVASEAVTNALKHGRAAGIEIVVDREHGEVVVTVRDDGCGGADVTGSGLSGLASRVAAADGAFRVVSPVGGPTVVTARLPERVLAPS</sequence>
<evidence type="ECO:0000256" key="3">
    <source>
        <dbReference type="ARBA" id="ARBA00022553"/>
    </source>
</evidence>
<feature type="domain" description="Histidine kinase/HSP90-like ATPase" evidence="10">
    <location>
        <begin position="300"/>
        <end position="389"/>
    </location>
</feature>
<dbReference type="SMART" id="SM00387">
    <property type="entry name" value="HATPase_c"/>
    <property type="match status" value="1"/>
</dbReference>
<dbReference type="GO" id="GO:0016020">
    <property type="term" value="C:membrane"/>
    <property type="evidence" value="ECO:0007669"/>
    <property type="project" value="InterPro"/>
</dbReference>
<dbReference type="GO" id="GO:0046983">
    <property type="term" value="F:protein dimerization activity"/>
    <property type="evidence" value="ECO:0007669"/>
    <property type="project" value="InterPro"/>
</dbReference>
<evidence type="ECO:0000256" key="7">
    <source>
        <dbReference type="ARBA" id="ARBA00022840"/>
    </source>
</evidence>
<feature type="transmembrane region" description="Helical" evidence="9">
    <location>
        <begin position="137"/>
        <end position="164"/>
    </location>
</feature>
<feature type="transmembrane region" description="Helical" evidence="9">
    <location>
        <begin position="12"/>
        <end position="35"/>
    </location>
</feature>
<proteinExistence type="predicted"/>
<comment type="caution">
    <text evidence="11">The sequence shown here is derived from an EMBL/GenBank/DDBJ whole genome shotgun (WGS) entry which is preliminary data.</text>
</comment>
<comment type="catalytic activity">
    <reaction evidence="1">
        <text>ATP + protein L-histidine = ADP + protein N-phospho-L-histidine.</text>
        <dbReference type="EC" id="2.7.13.3"/>
    </reaction>
</comment>
<reference evidence="11 12" key="1">
    <citation type="submission" date="2019-03" db="EMBL/GenBank/DDBJ databases">
        <title>Genomic Encyclopedia of Archaeal and Bacterial Type Strains, Phase II (KMG-II): from individual species to whole genera.</title>
        <authorList>
            <person name="Goeker M."/>
        </authorList>
    </citation>
    <scope>NUCLEOTIDE SEQUENCE [LARGE SCALE GENOMIC DNA]</scope>
    <source>
        <strain evidence="11 12">DSM 45499</strain>
    </source>
</reference>
<evidence type="ECO:0000313" key="11">
    <source>
        <dbReference type="EMBL" id="TDV54007.1"/>
    </source>
</evidence>
<keyword evidence="9" id="KW-1133">Transmembrane helix</keyword>
<keyword evidence="5" id="KW-0547">Nucleotide-binding</keyword>
<dbReference type="SUPFAM" id="SSF55874">
    <property type="entry name" value="ATPase domain of HSP90 chaperone/DNA topoisomerase II/histidine kinase"/>
    <property type="match status" value="1"/>
</dbReference>
<evidence type="ECO:0000313" key="12">
    <source>
        <dbReference type="Proteomes" id="UP000294927"/>
    </source>
</evidence>
<keyword evidence="6 11" id="KW-0418">Kinase</keyword>
<dbReference type="CDD" id="cd16917">
    <property type="entry name" value="HATPase_UhpB-NarQ-NarX-like"/>
    <property type="match status" value="1"/>
</dbReference>
<dbReference type="PANTHER" id="PTHR24421">
    <property type="entry name" value="NITRATE/NITRITE SENSOR PROTEIN NARX-RELATED"/>
    <property type="match status" value="1"/>
</dbReference>
<organism evidence="11 12">
    <name type="scientific">Actinophytocola oryzae</name>
    <dbReference type="NCBI Taxonomy" id="502181"/>
    <lineage>
        <taxon>Bacteria</taxon>
        <taxon>Bacillati</taxon>
        <taxon>Actinomycetota</taxon>
        <taxon>Actinomycetes</taxon>
        <taxon>Pseudonocardiales</taxon>
        <taxon>Pseudonocardiaceae</taxon>
    </lineage>
</organism>
<keyword evidence="7" id="KW-0067">ATP-binding</keyword>
<dbReference type="AlphaFoldDB" id="A0A4R7VXR6"/>
<dbReference type="InterPro" id="IPR036890">
    <property type="entry name" value="HATPase_C_sf"/>
</dbReference>
<evidence type="ECO:0000256" key="2">
    <source>
        <dbReference type="ARBA" id="ARBA00012438"/>
    </source>
</evidence>
<keyword evidence="9" id="KW-0472">Membrane</keyword>